<sequence length="136" mass="16255">MIAPDELNDNELIEQIENCTLSPSFFTHEVLLRMAYILIEKYGLETAIVKNCELKENYYKTALNSNKFNYTLTRAYTEILYYFMNNSKNGSFNKLLRNFPRLQYNFKDLVKTHYGYDIMKNHRKEAEYKGPILFTF</sequence>
<dbReference type="EMBL" id="SNQI01000001">
    <property type="protein sequence ID" value="TEW76416.1"/>
    <property type="molecule type" value="Genomic_DNA"/>
</dbReference>
<name>A0A4Y8AV43_9FLAO</name>
<gene>
    <name evidence="1" type="ORF">E2488_00775</name>
</gene>
<evidence type="ECO:0000313" key="2">
    <source>
        <dbReference type="Proteomes" id="UP000298517"/>
    </source>
</evidence>
<reference evidence="1 2" key="1">
    <citation type="journal article" date="2011" name="J. Microbiol.">
        <title>Gramella jeungdoensis sp. nov., isolated from a solar saltern in Korea.</title>
        <authorList>
            <person name="Joung Y."/>
            <person name="Kim H."/>
            <person name="Jang T."/>
            <person name="Ahn T.S."/>
            <person name="Joh K."/>
        </authorList>
    </citation>
    <scope>NUCLEOTIDE SEQUENCE [LARGE SCALE GENOMIC DNA]</scope>
    <source>
        <strain evidence="1 2">KCTC 23123</strain>
    </source>
</reference>
<dbReference type="Proteomes" id="UP000298517">
    <property type="component" value="Unassembled WGS sequence"/>
</dbReference>
<keyword evidence="2" id="KW-1185">Reference proteome</keyword>
<protein>
    <submittedName>
        <fullName evidence="1">Uncharacterized protein</fullName>
    </submittedName>
</protein>
<comment type="caution">
    <text evidence="1">The sequence shown here is derived from an EMBL/GenBank/DDBJ whole genome shotgun (WGS) entry which is preliminary data.</text>
</comment>
<dbReference type="RefSeq" id="WP_134246431.1">
    <property type="nucleotide sequence ID" value="NZ_SNQI01000001.1"/>
</dbReference>
<evidence type="ECO:0000313" key="1">
    <source>
        <dbReference type="EMBL" id="TEW76416.1"/>
    </source>
</evidence>
<proteinExistence type="predicted"/>
<dbReference type="OrthoDB" id="282517at2"/>
<accession>A0A4Y8AV43</accession>
<organism evidence="1 2">
    <name type="scientific">Gramella jeungdoensis</name>
    <dbReference type="NCBI Taxonomy" id="708091"/>
    <lineage>
        <taxon>Bacteria</taxon>
        <taxon>Pseudomonadati</taxon>
        <taxon>Bacteroidota</taxon>
        <taxon>Flavobacteriia</taxon>
        <taxon>Flavobacteriales</taxon>
        <taxon>Flavobacteriaceae</taxon>
        <taxon>Christiangramia</taxon>
    </lineage>
</organism>
<dbReference type="AlphaFoldDB" id="A0A4Y8AV43"/>